<dbReference type="Proteomes" id="UP000662957">
    <property type="component" value="Chromosome"/>
</dbReference>
<gene>
    <name evidence="1" type="ORF">JX001_09035</name>
</gene>
<keyword evidence="2" id="KW-1185">Reference proteome</keyword>
<dbReference type="RefSeq" id="WP_205680805.1">
    <property type="nucleotide sequence ID" value="NZ_CP070968.1"/>
</dbReference>
<accession>A0ABX7LJE4</accession>
<dbReference type="PROSITE" id="PS51257">
    <property type="entry name" value="PROKAR_LIPOPROTEIN"/>
    <property type="match status" value="1"/>
</dbReference>
<name>A0ABX7LJE4_9CAUL</name>
<protein>
    <recommendedName>
        <fullName evidence="3">Lipoprotein</fullName>
    </recommendedName>
</protein>
<dbReference type="EMBL" id="CP070968">
    <property type="protein sequence ID" value="QSF52981.1"/>
    <property type="molecule type" value="Genomic_DNA"/>
</dbReference>
<reference evidence="1 2" key="1">
    <citation type="submission" date="2021-02" db="EMBL/GenBank/DDBJ databases">
        <title>Brevundimonas sp. CS1 genome sequence.</title>
        <authorList>
            <person name="Lee K."/>
            <person name="Choi Y.-J."/>
            <person name="Son H.-R."/>
        </authorList>
    </citation>
    <scope>NUCLEOTIDE SEQUENCE [LARGE SCALE GENOMIC DNA]</scope>
    <source>
        <strain evidence="1 2">CS1</strain>
    </source>
</reference>
<organism evidence="1 2">
    <name type="scientific">Brevundimonas fontaquae</name>
    <dbReference type="NCBI Taxonomy" id="2813778"/>
    <lineage>
        <taxon>Bacteria</taxon>
        <taxon>Pseudomonadati</taxon>
        <taxon>Pseudomonadota</taxon>
        <taxon>Alphaproteobacteria</taxon>
        <taxon>Caulobacterales</taxon>
        <taxon>Caulobacteraceae</taxon>
        <taxon>Brevundimonas</taxon>
    </lineage>
</organism>
<evidence type="ECO:0008006" key="3">
    <source>
        <dbReference type="Google" id="ProtNLM"/>
    </source>
</evidence>
<evidence type="ECO:0000313" key="1">
    <source>
        <dbReference type="EMBL" id="QSF52981.1"/>
    </source>
</evidence>
<proteinExistence type="predicted"/>
<sequence>MRTATAAMTAFGLVLSGCGQSDAPAKSQTTQDVNVAAAAPTPAAITRAAPPQTAKPVGPAERRTAAAREEIGTAADVSQLQALPDQNAKVFSLSSGDPAVNGLVTYFALFGGPADGWRAYSLGDYAEWKVVEAKAGRVVLAVRQDTAGPNGDILKVERTVQIDFPSSGEAPPDAVSVSTSQ</sequence>
<evidence type="ECO:0000313" key="2">
    <source>
        <dbReference type="Proteomes" id="UP000662957"/>
    </source>
</evidence>